<organism evidence="1 2">
    <name type="scientific">Salipiger mangrovisoli</name>
    <dbReference type="NCBI Taxonomy" id="2865933"/>
    <lineage>
        <taxon>Bacteria</taxon>
        <taxon>Pseudomonadati</taxon>
        <taxon>Pseudomonadota</taxon>
        <taxon>Alphaproteobacteria</taxon>
        <taxon>Rhodobacterales</taxon>
        <taxon>Roseobacteraceae</taxon>
        <taxon>Salipiger</taxon>
    </lineage>
</organism>
<dbReference type="Pfam" id="PF20039">
    <property type="entry name" value="DUF6441"/>
    <property type="match status" value="1"/>
</dbReference>
<protein>
    <submittedName>
        <fullName evidence="1">Uncharacterized protein</fullName>
    </submittedName>
</protein>
<dbReference type="InterPro" id="IPR045622">
    <property type="entry name" value="DUF6441"/>
</dbReference>
<reference evidence="1 2" key="1">
    <citation type="journal article" date="2021" name="Int. J. Syst. Evol. Microbiol.">
        <title>Salipiger mangrovisoli sp. nov., isolated from mangrove soil and the proposal for the reclassification of Paraphaeobacter pallidus as Salipiger pallidus comb. nov.</title>
        <authorList>
            <person name="Du J."/>
            <person name="Liu Y."/>
            <person name="Pei T."/>
            <person name="Deng M.R."/>
            <person name="Zhu H."/>
        </authorList>
    </citation>
    <scope>NUCLEOTIDE SEQUENCE [LARGE SCALE GENOMIC DNA]</scope>
    <source>
        <strain evidence="1 2">6D45A</strain>
    </source>
</reference>
<comment type="caution">
    <text evidence="1">The sequence shown here is derived from an EMBL/GenBank/DDBJ whole genome shotgun (WGS) entry which is preliminary data.</text>
</comment>
<keyword evidence="2" id="KW-1185">Reference proteome</keyword>
<dbReference type="RefSeq" id="WP_194133081.1">
    <property type="nucleotide sequence ID" value="NZ_JADFFK010000001.1"/>
</dbReference>
<dbReference type="EMBL" id="JADFFK010000001">
    <property type="protein sequence ID" value="MBE9635777.1"/>
    <property type="molecule type" value="Genomic_DNA"/>
</dbReference>
<name>A0ABR9WWZ0_9RHOB</name>
<accession>A0ABR9WWZ0</accession>
<dbReference type="Proteomes" id="UP000607796">
    <property type="component" value="Unassembled WGS sequence"/>
</dbReference>
<evidence type="ECO:0000313" key="2">
    <source>
        <dbReference type="Proteomes" id="UP000607796"/>
    </source>
</evidence>
<gene>
    <name evidence="1" type="ORF">IQ782_02875</name>
</gene>
<evidence type="ECO:0000313" key="1">
    <source>
        <dbReference type="EMBL" id="MBE9635777.1"/>
    </source>
</evidence>
<sequence>MKERISVALTGNLEEFMEEELDLAERAITAGVRSAGARAKRLLRQDVLAGGLGPRLARSWRQKDYPRGQASLAAASIVYTKAPELLRVFDEGATIRSADGFYLAIPTPDAPKLGDGRKRLTPSNFPEHRFGPLRFVYREHGASLLVVDNQRQRQGKRGGYALSKSKRALKTGHGLMTVPMFFLVPRVRLKRRLNIDKNLHLAMRSLAEDIDTAFRTLRRRKRRRK</sequence>
<proteinExistence type="predicted"/>